<protein>
    <submittedName>
        <fullName evidence="2">Transcriptional regulator, AraC family</fullName>
    </submittedName>
</protein>
<dbReference type="PANTHER" id="PTHR43130:SF15">
    <property type="entry name" value="THIJ_PFPI FAMILY PROTEIN (AFU_ORTHOLOGUE AFUA_5G14240)"/>
    <property type="match status" value="1"/>
</dbReference>
<dbReference type="Pfam" id="PF01965">
    <property type="entry name" value="DJ-1_PfpI"/>
    <property type="match status" value="1"/>
</dbReference>
<dbReference type="CDD" id="cd03139">
    <property type="entry name" value="GATase1_PfpI_2"/>
    <property type="match status" value="1"/>
</dbReference>
<dbReference type="InterPro" id="IPR029062">
    <property type="entry name" value="Class_I_gatase-like"/>
</dbReference>
<dbReference type="PANTHER" id="PTHR43130">
    <property type="entry name" value="ARAC-FAMILY TRANSCRIPTIONAL REGULATOR"/>
    <property type="match status" value="1"/>
</dbReference>
<dbReference type="EMBL" id="CP009517">
    <property type="protein sequence ID" value="AKB80831.1"/>
    <property type="molecule type" value="Genomic_DNA"/>
</dbReference>
<dbReference type="SUPFAM" id="SSF52317">
    <property type="entry name" value="Class I glutamine amidotransferase-like"/>
    <property type="match status" value="1"/>
</dbReference>
<organism evidence="2 3">
    <name type="scientific">Methanosarcina barkeri 3</name>
    <dbReference type="NCBI Taxonomy" id="1434107"/>
    <lineage>
        <taxon>Archaea</taxon>
        <taxon>Methanobacteriati</taxon>
        <taxon>Methanobacteriota</taxon>
        <taxon>Stenosarchaea group</taxon>
        <taxon>Methanomicrobia</taxon>
        <taxon>Methanosarcinales</taxon>
        <taxon>Methanosarcinaceae</taxon>
        <taxon>Methanosarcina</taxon>
    </lineage>
</organism>
<sequence length="226" mass="25325">MLAKNIYKNIYKLYDMNFGFLIFPGLEELDLVGPWEIISLWSKFAQGPEKCFMVAENPGPVICNKGMSVNPHFTFADCPQLDFLLVPGGEGTQREVENPSLIQFIAEQAEYCKAVLSVCTGTFILHRAGLLSNKQATTHWASLQKLRELGDVEVVEDRIVKDGNIWTSAGISAGIDLTLAFIEHMTDEKTAGKIQLGAEYYPSGKSYGMMHKTPQAPEYLRKRDWL</sequence>
<dbReference type="InterPro" id="IPR052158">
    <property type="entry name" value="INH-QAR"/>
</dbReference>
<dbReference type="KEGG" id="mbak:MSBR3_0253"/>
<evidence type="ECO:0000313" key="2">
    <source>
        <dbReference type="EMBL" id="AKB80831.1"/>
    </source>
</evidence>
<proteinExistence type="predicted"/>
<dbReference type="AlphaFoldDB" id="A0A0E3SHX0"/>
<dbReference type="HOGENOM" id="CLU_000445_44_1_2"/>
<dbReference type="Gene3D" id="3.40.50.880">
    <property type="match status" value="1"/>
</dbReference>
<dbReference type="STRING" id="1434107.MSBR3_0253"/>
<dbReference type="Proteomes" id="UP000033066">
    <property type="component" value="Chromosome"/>
</dbReference>
<keyword evidence="3" id="KW-1185">Reference proteome</keyword>
<gene>
    <name evidence="2" type="ORF">MSBR3_0253</name>
</gene>
<evidence type="ECO:0000313" key="3">
    <source>
        <dbReference type="Proteomes" id="UP000033066"/>
    </source>
</evidence>
<dbReference type="PATRIC" id="fig|1434107.4.peg.337"/>
<evidence type="ECO:0000259" key="1">
    <source>
        <dbReference type="Pfam" id="PF01965"/>
    </source>
</evidence>
<feature type="domain" description="DJ-1/PfpI" evidence="1">
    <location>
        <begin position="20"/>
        <end position="183"/>
    </location>
</feature>
<reference evidence="2" key="1">
    <citation type="submission" date="2014-07" db="EMBL/GenBank/DDBJ databases">
        <title>Methanogenic archaea and the global carbon cycle.</title>
        <authorList>
            <person name="Henriksen J.R."/>
            <person name="Luke J."/>
            <person name="Reinhart S."/>
            <person name="Benedict M.N."/>
            <person name="Youngblut N.D."/>
            <person name="Metcalf M.E."/>
            <person name="Whitaker R.J."/>
            <person name="Metcalf W.W."/>
        </authorList>
    </citation>
    <scope>NUCLEOTIDE SEQUENCE [LARGE SCALE GENOMIC DNA]</scope>
    <source>
        <strain evidence="2">3</strain>
    </source>
</reference>
<name>A0A0E3SHX0_METBA</name>
<accession>A0A0E3SHX0</accession>
<dbReference type="InterPro" id="IPR002818">
    <property type="entry name" value="DJ-1/PfpI"/>
</dbReference>